<dbReference type="Pfam" id="PF07660">
    <property type="entry name" value="STN"/>
    <property type="match status" value="1"/>
</dbReference>
<dbReference type="SUPFAM" id="SSF49464">
    <property type="entry name" value="Carboxypeptidase regulatory domain-like"/>
    <property type="match status" value="1"/>
</dbReference>
<keyword evidence="4 8" id="KW-0812">Transmembrane</keyword>
<dbReference type="InterPro" id="IPR039426">
    <property type="entry name" value="TonB-dep_rcpt-like"/>
</dbReference>
<dbReference type="NCBIfam" id="TIGR04056">
    <property type="entry name" value="OMP_RagA_SusC"/>
    <property type="match status" value="1"/>
</dbReference>
<dbReference type="Gene3D" id="2.60.40.1120">
    <property type="entry name" value="Carboxypeptidase-like, regulatory domain"/>
    <property type="match status" value="1"/>
</dbReference>
<dbReference type="EMBL" id="VVXK01000025">
    <property type="protein sequence ID" value="KAA2366509.1"/>
    <property type="molecule type" value="Genomic_DNA"/>
</dbReference>
<keyword evidence="3 8" id="KW-1134">Transmembrane beta strand</keyword>
<comment type="similarity">
    <text evidence="8">Belongs to the TonB-dependent receptor family.</text>
</comment>
<sequence length="1106" mass="122713">MKKKTIRQSKRLIISLFVTFFCLTASAAQAQTALVTIDLQQVKMVQVMDEIENQTKYLFIYDKNMDTGRLVNVHVNKRPVAEALDQMVKGTDVVYEIQGSNIILTVRSQQTDGPKVVSGKVTDNKGDAVIGAAILVKGTTVGTSSGVDGVYTLRIPEVNANTMITVNYLGYEPIELLVGTRERIDIVLQEQSLGVDAVVVTALGIKKQEKALTYNVQEVSGSIVNTVKDANFVNSLSGKIAGLQINASASGAGGSTRVVMRGVKSINGDNNALYVVDGIPLPSLRSKQTEGIYETPDGGDYEGIANINPEDIESMSVLTGATAAALYGSQGANGVILITTKKGQEGRVRVNYANNTTFSSPLVMPEFQNTYGTSSDAPSMSWGEKLVSPPHRYDPEDFFQTGFDETNSIGITAGTERNQTYFSAASVNTRGIIPNNVYNRYNFSLRNSAVLLPEKLTLDLGATYMKQYSRNALVQGIYHNPLIGVYLFPRGDDIRKYQLYERYNAGLGYSEQFWGLEFINGVENPYWVTNRELFENNMQRYTFNATLKWNVTDWLTLSGRVRTDNTRMNYTRKIYASSNTLFASEYGNYLNHTMSHNNLYADALLSIDKSFFDRALSLQFNLGASLTDDKHSLVGYEGHLAGIPNKFTYNNIVSSDLNTLPGQENYHDQSQAVYATLQLGWKGMLYLDVTARNEWASQLAFTDELNIFYPSVGLSAVISSMADLSKTGISFLKIRTSYAEVGNPPQRYITGRNYSIKGGVVTTETIAPATHLRPERTKSFEVGMNAKFLDNKIWADFTYYNTATYNQLFCYDAPPSTGYKKAYLNAGKVNNWGIEAVAGYKNTWKNFSWSTSFTFSMNRNTIRELVPEGTIDPVTGAEVNLPEMNMDFGGYRVKLKKGGSIGDFYVTGLKTDDKGNIYVDPNSNTVTTDPDTWIYAGNTDARARLGWNNQFSWKGISLGALFDARIGGRGVSVTQALMDRFGVSEASVDARENGIQLSEHQMLPGSGAQEFFNNTGDGMGMLARYVYDMDNVRLRELSLGYDLPSKWFRNKMQATVSLVGRNLWMLYNKAPFDPEQTASTSTYYQGIDFFMQPSVRTIGFSVRLQF</sequence>
<comment type="caution">
    <text evidence="11">The sequence shown here is derived from an EMBL/GenBank/DDBJ whole genome shotgun (WGS) entry which is preliminary data.</text>
</comment>
<keyword evidence="6 8" id="KW-0472">Membrane</keyword>
<proteinExistence type="inferred from homology"/>
<evidence type="ECO:0000256" key="6">
    <source>
        <dbReference type="ARBA" id="ARBA00023136"/>
    </source>
</evidence>
<evidence type="ECO:0000259" key="10">
    <source>
        <dbReference type="SMART" id="SM00965"/>
    </source>
</evidence>
<evidence type="ECO:0000256" key="2">
    <source>
        <dbReference type="ARBA" id="ARBA00022448"/>
    </source>
</evidence>
<dbReference type="Pfam" id="PF13715">
    <property type="entry name" value="CarbopepD_reg_2"/>
    <property type="match status" value="1"/>
</dbReference>
<dbReference type="InterPro" id="IPR023997">
    <property type="entry name" value="TonB-dep_OMP_SusC/RagA_CS"/>
</dbReference>
<dbReference type="NCBIfam" id="TIGR04057">
    <property type="entry name" value="SusC_RagA_signa"/>
    <property type="match status" value="1"/>
</dbReference>
<evidence type="ECO:0000313" key="12">
    <source>
        <dbReference type="Proteomes" id="UP000323567"/>
    </source>
</evidence>
<dbReference type="Pfam" id="PF07715">
    <property type="entry name" value="Plug"/>
    <property type="match status" value="1"/>
</dbReference>
<dbReference type="InterPro" id="IPR037066">
    <property type="entry name" value="Plug_dom_sf"/>
</dbReference>
<keyword evidence="2 8" id="KW-0813">Transport</keyword>
<dbReference type="SMART" id="SM00965">
    <property type="entry name" value="STN"/>
    <property type="match status" value="1"/>
</dbReference>
<feature type="domain" description="Secretin/TonB short N-terminal" evidence="10">
    <location>
        <begin position="57"/>
        <end position="108"/>
    </location>
</feature>
<dbReference type="GO" id="GO:0009279">
    <property type="term" value="C:cell outer membrane"/>
    <property type="evidence" value="ECO:0007669"/>
    <property type="project" value="UniProtKB-SubCell"/>
</dbReference>
<evidence type="ECO:0000256" key="7">
    <source>
        <dbReference type="ARBA" id="ARBA00023237"/>
    </source>
</evidence>
<dbReference type="PANTHER" id="PTHR30069">
    <property type="entry name" value="TONB-DEPENDENT OUTER MEMBRANE RECEPTOR"/>
    <property type="match status" value="1"/>
</dbReference>
<dbReference type="PANTHER" id="PTHR30069:SF29">
    <property type="entry name" value="HEMOGLOBIN AND HEMOGLOBIN-HAPTOGLOBIN-BINDING PROTEIN 1-RELATED"/>
    <property type="match status" value="1"/>
</dbReference>
<reference evidence="11 12" key="1">
    <citation type="journal article" date="2019" name="Nat. Med.">
        <title>A library of human gut bacterial isolates paired with longitudinal multiomics data enables mechanistic microbiome research.</title>
        <authorList>
            <person name="Poyet M."/>
            <person name="Groussin M."/>
            <person name="Gibbons S.M."/>
            <person name="Avila-Pacheco J."/>
            <person name="Jiang X."/>
            <person name="Kearney S.M."/>
            <person name="Perrotta A.R."/>
            <person name="Berdy B."/>
            <person name="Zhao S."/>
            <person name="Lieberman T.D."/>
            <person name="Swanson P.K."/>
            <person name="Smith M."/>
            <person name="Roesemann S."/>
            <person name="Alexander J.E."/>
            <person name="Rich S.A."/>
            <person name="Livny J."/>
            <person name="Vlamakis H."/>
            <person name="Clish C."/>
            <person name="Bullock K."/>
            <person name="Deik A."/>
            <person name="Scott J."/>
            <person name="Pierce K.A."/>
            <person name="Xavier R.J."/>
            <person name="Alm E.J."/>
        </authorList>
    </citation>
    <scope>NUCLEOTIDE SEQUENCE [LARGE SCALE GENOMIC DNA]</scope>
    <source>
        <strain evidence="11 12">BIOML-A2</strain>
    </source>
</reference>
<dbReference type="InterPro" id="IPR012910">
    <property type="entry name" value="Plug_dom"/>
</dbReference>
<dbReference type="InterPro" id="IPR011662">
    <property type="entry name" value="Secretin/TonB_short_N"/>
</dbReference>
<dbReference type="Gene3D" id="2.40.170.20">
    <property type="entry name" value="TonB-dependent receptor, beta-barrel domain"/>
    <property type="match status" value="1"/>
</dbReference>
<dbReference type="Proteomes" id="UP000323567">
    <property type="component" value="Unassembled WGS sequence"/>
</dbReference>
<evidence type="ECO:0000256" key="5">
    <source>
        <dbReference type="ARBA" id="ARBA00022729"/>
    </source>
</evidence>
<dbReference type="InterPro" id="IPR036942">
    <property type="entry name" value="Beta-barrel_TonB_sf"/>
</dbReference>
<dbReference type="GO" id="GO:0044718">
    <property type="term" value="P:siderophore transmembrane transport"/>
    <property type="evidence" value="ECO:0007669"/>
    <property type="project" value="TreeGrafter"/>
</dbReference>
<dbReference type="InterPro" id="IPR023996">
    <property type="entry name" value="TonB-dep_OMP_SusC/RagA"/>
</dbReference>
<gene>
    <name evidence="11" type="ORF">F2Y13_13475</name>
</gene>
<evidence type="ECO:0000256" key="1">
    <source>
        <dbReference type="ARBA" id="ARBA00004571"/>
    </source>
</evidence>
<dbReference type="AlphaFoldDB" id="A0A5B3FZB9"/>
<evidence type="ECO:0000256" key="3">
    <source>
        <dbReference type="ARBA" id="ARBA00022452"/>
    </source>
</evidence>
<dbReference type="GO" id="GO:0015344">
    <property type="term" value="F:siderophore uptake transmembrane transporter activity"/>
    <property type="evidence" value="ECO:0007669"/>
    <property type="project" value="TreeGrafter"/>
</dbReference>
<name>A0A5B3FZB9_9BACT</name>
<comment type="subcellular location">
    <subcellularLocation>
        <location evidence="1 8">Cell outer membrane</location>
        <topology evidence="1 8">Multi-pass membrane protein</topology>
    </subcellularLocation>
</comment>
<dbReference type="PROSITE" id="PS52016">
    <property type="entry name" value="TONB_DEPENDENT_REC_3"/>
    <property type="match status" value="1"/>
</dbReference>
<evidence type="ECO:0000313" key="11">
    <source>
        <dbReference type="EMBL" id="KAA2366509.1"/>
    </source>
</evidence>
<dbReference type="InterPro" id="IPR008969">
    <property type="entry name" value="CarboxyPept-like_regulatory"/>
</dbReference>
<dbReference type="RefSeq" id="WP_149887782.1">
    <property type="nucleotide sequence ID" value="NZ_CAUCFE010000004.1"/>
</dbReference>
<protein>
    <submittedName>
        <fullName evidence="11">SusC/RagA family TonB-linked outer membrane protein</fullName>
    </submittedName>
</protein>
<evidence type="ECO:0000256" key="8">
    <source>
        <dbReference type="PROSITE-ProRule" id="PRU01360"/>
    </source>
</evidence>
<dbReference type="SUPFAM" id="SSF56935">
    <property type="entry name" value="Porins"/>
    <property type="match status" value="1"/>
</dbReference>
<accession>A0A5B3FZB9</accession>
<evidence type="ECO:0000256" key="9">
    <source>
        <dbReference type="SAM" id="SignalP"/>
    </source>
</evidence>
<keyword evidence="7 8" id="KW-0998">Cell outer membrane</keyword>
<keyword evidence="5 9" id="KW-0732">Signal</keyword>
<feature type="chain" id="PRO_5022766533" evidence="9">
    <location>
        <begin position="31"/>
        <end position="1106"/>
    </location>
</feature>
<feature type="signal peptide" evidence="9">
    <location>
        <begin position="1"/>
        <end position="30"/>
    </location>
</feature>
<evidence type="ECO:0000256" key="4">
    <source>
        <dbReference type="ARBA" id="ARBA00022692"/>
    </source>
</evidence>
<dbReference type="Gene3D" id="2.170.130.10">
    <property type="entry name" value="TonB-dependent receptor, plug domain"/>
    <property type="match status" value="1"/>
</dbReference>
<organism evidence="11 12">
    <name type="scientific">Alistipes shahii</name>
    <dbReference type="NCBI Taxonomy" id="328814"/>
    <lineage>
        <taxon>Bacteria</taxon>
        <taxon>Pseudomonadati</taxon>
        <taxon>Bacteroidota</taxon>
        <taxon>Bacteroidia</taxon>
        <taxon>Bacteroidales</taxon>
        <taxon>Rikenellaceae</taxon>
        <taxon>Alistipes</taxon>
    </lineage>
</organism>